<dbReference type="PANTHER" id="PTHR47506:SF1">
    <property type="entry name" value="HTH-TYPE TRANSCRIPTIONAL REGULATOR YJDC"/>
    <property type="match status" value="1"/>
</dbReference>
<accession>A0A508X649</accession>
<dbReference type="PRINTS" id="PR00455">
    <property type="entry name" value="HTHTETR"/>
</dbReference>
<dbReference type="Gene3D" id="1.10.357.10">
    <property type="entry name" value="Tetracycline Repressor, domain 2"/>
    <property type="match status" value="1"/>
</dbReference>
<dbReference type="SUPFAM" id="SSF48498">
    <property type="entry name" value="Tetracyclin repressor-like, C-terminal domain"/>
    <property type="match status" value="1"/>
</dbReference>
<dbReference type="Proteomes" id="UP000507954">
    <property type="component" value="Unassembled WGS sequence"/>
</dbReference>
<dbReference type="EMBL" id="CABFNB010000149">
    <property type="protein sequence ID" value="VTZ65341.1"/>
    <property type="molecule type" value="Genomic_DNA"/>
</dbReference>
<evidence type="ECO:0000313" key="6">
    <source>
        <dbReference type="EMBL" id="VTZ65341.1"/>
    </source>
</evidence>
<proteinExistence type="predicted"/>
<dbReference type="SUPFAM" id="SSF46689">
    <property type="entry name" value="Homeodomain-like"/>
    <property type="match status" value="1"/>
</dbReference>
<protein>
    <submittedName>
        <fullName evidence="6">Transcriptional regulator, TetR family</fullName>
    </submittedName>
</protein>
<reference evidence="6" key="1">
    <citation type="submission" date="2019-06" db="EMBL/GenBank/DDBJ databases">
        <authorList>
            <person name="Le Quere A."/>
            <person name="Colella S."/>
        </authorList>
    </citation>
    <scope>NUCLEOTIDE SEQUENCE</scope>
    <source>
        <strain evidence="6">EmedicaeMD41</strain>
    </source>
</reference>
<dbReference type="PROSITE" id="PS50977">
    <property type="entry name" value="HTH_TETR_2"/>
    <property type="match status" value="1"/>
</dbReference>
<gene>
    <name evidence="6" type="ORF">EMEDMD4_790365</name>
</gene>
<dbReference type="AlphaFoldDB" id="A0A508X649"/>
<keyword evidence="3" id="KW-0804">Transcription</keyword>
<name>A0A508X649_9HYPH</name>
<keyword evidence="1" id="KW-0805">Transcription regulation</keyword>
<dbReference type="InterPro" id="IPR009057">
    <property type="entry name" value="Homeodomain-like_sf"/>
</dbReference>
<dbReference type="InterPro" id="IPR001647">
    <property type="entry name" value="HTH_TetR"/>
</dbReference>
<dbReference type="InterPro" id="IPR036271">
    <property type="entry name" value="Tet_transcr_reg_TetR-rel_C_sf"/>
</dbReference>
<dbReference type="RefSeq" id="WP_127659910.1">
    <property type="nucleotide sequence ID" value="NZ_CABFNB010000149.1"/>
</dbReference>
<evidence type="ECO:0000256" key="1">
    <source>
        <dbReference type="ARBA" id="ARBA00023015"/>
    </source>
</evidence>
<feature type="domain" description="HTH tetR-type" evidence="5">
    <location>
        <begin position="18"/>
        <end position="78"/>
    </location>
</feature>
<evidence type="ECO:0000259" key="5">
    <source>
        <dbReference type="PROSITE" id="PS50977"/>
    </source>
</evidence>
<evidence type="ECO:0000256" key="4">
    <source>
        <dbReference type="PROSITE-ProRule" id="PRU00335"/>
    </source>
</evidence>
<sequence length="219" mass="24388">MNMVRRRAGGRPTRDEAEALTRQLLDSARSAFARNGIANASMEEISADLGISKHTLYRRYQNKQMLLEAVVERDLIRFRKALAEAARRGENPLAALHNIAFSYFLFGTDREYSAFYLSVVAEAAISKPLRERLAAWSRAALEPIVETIVLAQAAGLLVPGDAVEMCHVLVDLLEGANSRVRLSLSEPPDSAECSRQFESRWAIFQAAMKAAPLQRRKTV</sequence>
<evidence type="ECO:0000256" key="2">
    <source>
        <dbReference type="ARBA" id="ARBA00023125"/>
    </source>
</evidence>
<feature type="DNA-binding region" description="H-T-H motif" evidence="4">
    <location>
        <begin position="41"/>
        <end position="60"/>
    </location>
</feature>
<dbReference type="PANTHER" id="PTHR47506">
    <property type="entry name" value="TRANSCRIPTIONAL REGULATORY PROTEIN"/>
    <property type="match status" value="1"/>
</dbReference>
<dbReference type="Pfam" id="PF00440">
    <property type="entry name" value="TetR_N"/>
    <property type="match status" value="1"/>
</dbReference>
<dbReference type="GO" id="GO:0003677">
    <property type="term" value="F:DNA binding"/>
    <property type="evidence" value="ECO:0007669"/>
    <property type="project" value="UniProtKB-UniRule"/>
</dbReference>
<organism evidence="6">
    <name type="scientific">Sinorhizobium medicae</name>
    <dbReference type="NCBI Taxonomy" id="110321"/>
    <lineage>
        <taxon>Bacteria</taxon>
        <taxon>Pseudomonadati</taxon>
        <taxon>Pseudomonadota</taxon>
        <taxon>Alphaproteobacteria</taxon>
        <taxon>Hyphomicrobiales</taxon>
        <taxon>Rhizobiaceae</taxon>
        <taxon>Sinorhizobium/Ensifer group</taxon>
        <taxon>Sinorhizobium</taxon>
    </lineage>
</organism>
<evidence type="ECO:0000256" key="3">
    <source>
        <dbReference type="ARBA" id="ARBA00023163"/>
    </source>
</evidence>
<keyword evidence="2 4" id="KW-0238">DNA-binding</keyword>